<sequence length="398" mass="45122">MQIKRLLVFTLTTLFCLLTLPGALGYLAKEYIERGIYLNNLNTALHLEISDYQQGWFSSSFNLTASVLDEYEESHIEISTLQVQLGHGPVTVINRQPGIGAFYLFTQRKTDTSKQPSLIAFARAGFLGNIQLNLNLNMDSSDSQETKLQPLIASIEADYEFDEIHYRIHWQGASSNDQNSGLNVKNLRLAGAIERKDDQSWQGNTEFKAEEIDVPNLPLRIKQLTFSIHNVINIEESAQATHLIILAKSNDLKTPWSHWQNLTLDARIHRADLAAMSAIYDLIEKVYLEFDSITDEYAQLEYMTAIQTLTPALLSDRATLNLNQLSFYSPTQKQHKRLTGKIEFPDLPEYMDDHLLSLIAKTKGKIELTEEGSEPQQIEILKGKTSINNKTLSQSLFN</sequence>
<keyword evidence="2" id="KW-1185">Reference proteome</keyword>
<dbReference type="Proteomes" id="UP001501565">
    <property type="component" value="Unassembled WGS sequence"/>
</dbReference>
<comment type="caution">
    <text evidence="1">The sequence shown here is derived from an EMBL/GenBank/DDBJ whole genome shotgun (WGS) entry which is preliminary data.</text>
</comment>
<gene>
    <name evidence="1" type="ORF">GCM10022277_03770</name>
</gene>
<protein>
    <recommendedName>
        <fullName evidence="3">DUF945 family protein</fullName>
    </recommendedName>
</protein>
<proteinExistence type="predicted"/>
<dbReference type="RefSeq" id="WP_344794907.1">
    <property type="nucleotide sequence ID" value="NZ_BAABBN010000004.1"/>
</dbReference>
<dbReference type="Pfam" id="PF06097">
    <property type="entry name" value="DUF945"/>
    <property type="match status" value="1"/>
</dbReference>
<name>A0ABP7M1T8_9GAMM</name>
<dbReference type="EMBL" id="BAABBN010000004">
    <property type="protein sequence ID" value="GAA3912302.1"/>
    <property type="molecule type" value="Genomic_DNA"/>
</dbReference>
<accession>A0ABP7M1T8</accession>
<evidence type="ECO:0000313" key="1">
    <source>
        <dbReference type="EMBL" id="GAA3912302.1"/>
    </source>
</evidence>
<reference evidence="2" key="1">
    <citation type="journal article" date="2019" name="Int. J. Syst. Evol. Microbiol.">
        <title>The Global Catalogue of Microorganisms (GCM) 10K type strain sequencing project: providing services to taxonomists for standard genome sequencing and annotation.</title>
        <authorList>
            <consortium name="The Broad Institute Genomics Platform"/>
            <consortium name="The Broad Institute Genome Sequencing Center for Infectious Disease"/>
            <person name="Wu L."/>
            <person name="Ma J."/>
        </authorList>
    </citation>
    <scope>NUCLEOTIDE SEQUENCE [LARGE SCALE GENOMIC DNA]</scope>
    <source>
        <strain evidence="2">JCM 17551</strain>
    </source>
</reference>
<evidence type="ECO:0008006" key="3">
    <source>
        <dbReference type="Google" id="ProtNLM"/>
    </source>
</evidence>
<dbReference type="InterPro" id="IPR010352">
    <property type="entry name" value="DUF945"/>
</dbReference>
<organism evidence="1 2">
    <name type="scientific">Litoribacillus peritrichatus</name>
    <dbReference type="NCBI Taxonomy" id="718191"/>
    <lineage>
        <taxon>Bacteria</taxon>
        <taxon>Pseudomonadati</taxon>
        <taxon>Pseudomonadota</taxon>
        <taxon>Gammaproteobacteria</taxon>
        <taxon>Oceanospirillales</taxon>
        <taxon>Oceanospirillaceae</taxon>
        <taxon>Litoribacillus</taxon>
    </lineage>
</organism>
<evidence type="ECO:0000313" key="2">
    <source>
        <dbReference type="Proteomes" id="UP001501565"/>
    </source>
</evidence>